<dbReference type="EMBL" id="BGPR01004891">
    <property type="protein sequence ID" value="GBN04517.1"/>
    <property type="molecule type" value="Genomic_DNA"/>
</dbReference>
<evidence type="ECO:0000313" key="1">
    <source>
        <dbReference type="EMBL" id="GBN04517.1"/>
    </source>
</evidence>
<sequence length="91" mass="10061">MCQTPEDTNSPTADVLLLQEGPYPAKLCRADCKKEDCSHDDLLFVCLCPQCMSERGYIGPVNIEVEQQSSGAPYFLRMSLDLTSKTISEGQ</sequence>
<proteinExistence type="predicted"/>
<name>A0A4Y2KS85_ARAVE</name>
<reference evidence="1 2" key="1">
    <citation type="journal article" date="2019" name="Sci. Rep.">
        <title>Orb-weaving spider Araneus ventricosus genome elucidates the spidroin gene catalogue.</title>
        <authorList>
            <person name="Kono N."/>
            <person name="Nakamura H."/>
            <person name="Ohtoshi R."/>
            <person name="Moran D.A.P."/>
            <person name="Shinohara A."/>
            <person name="Yoshida Y."/>
            <person name="Fujiwara M."/>
            <person name="Mori M."/>
            <person name="Tomita M."/>
            <person name="Arakawa K."/>
        </authorList>
    </citation>
    <scope>NUCLEOTIDE SEQUENCE [LARGE SCALE GENOMIC DNA]</scope>
</reference>
<keyword evidence="2" id="KW-1185">Reference proteome</keyword>
<gene>
    <name evidence="1" type="ORF">AVEN_135891_1</name>
</gene>
<evidence type="ECO:0000313" key="2">
    <source>
        <dbReference type="Proteomes" id="UP000499080"/>
    </source>
</evidence>
<organism evidence="1 2">
    <name type="scientific">Araneus ventricosus</name>
    <name type="common">Orbweaver spider</name>
    <name type="synonym">Epeira ventricosa</name>
    <dbReference type="NCBI Taxonomy" id="182803"/>
    <lineage>
        <taxon>Eukaryota</taxon>
        <taxon>Metazoa</taxon>
        <taxon>Ecdysozoa</taxon>
        <taxon>Arthropoda</taxon>
        <taxon>Chelicerata</taxon>
        <taxon>Arachnida</taxon>
        <taxon>Araneae</taxon>
        <taxon>Araneomorphae</taxon>
        <taxon>Entelegynae</taxon>
        <taxon>Araneoidea</taxon>
        <taxon>Araneidae</taxon>
        <taxon>Araneus</taxon>
    </lineage>
</organism>
<dbReference type="Proteomes" id="UP000499080">
    <property type="component" value="Unassembled WGS sequence"/>
</dbReference>
<protein>
    <submittedName>
        <fullName evidence="1">Uncharacterized protein</fullName>
    </submittedName>
</protein>
<comment type="caution">
    <text evidence="1">The sequence shown here is derived from an EMBL/GenBank/DDBJ whole genome shotgun (WGS) entry which is preliminary data.</text>
</comment>
<accession>A0A4Y2KS85</accession>
<dbReference type="AlphaFoldDB" id="A0A4Y2KS85"/>